<dbReference type="InterPro" id="IPR004089">
    <property type="entry name" value="MCPsignal_dom"/>
</dbReference>
<evidence type="ECO:0000313" key="4">
    <source>
        <dbReference type="EMBL" id="RFU62023.1"/>
    </source>
</evidence>
<dbReference type="PANTHER" id="PTHR32089:SF112">
    <property type="entry name" value="LYSOZYME-LIKE PROTEIN-RELATED"/>
    <property type="match status" value="1"/>
</dbReference>
<evidence type="ECO:0000256" key="1">
    <source>
        <dbReference type="ARBA" id="ARBA00023224"/>
    </source>
</evidence>
<evidence type="ECO:0000259" key="3">
    <source>
        <dbReference type="PROSITE" id="PS50111"/>
    </source>
</evidence>
<reference evidence="4 5" key="1">
    <citation type="submission" date="2018-08" db="EMBL/GenBank/DDBJ databases">
        <title>Bacillus chawlae sp. nov., Bacillus glennii sp. nov., and Bacillus saganii sp. nov. Isolated from the Vehicle Assembly Building at Kennedy Space Center where the Viking Spacecraft were Assembled.</title>
        <authorList>
            <person name="Seuylemezian A."/>
            <person name="Vaishampayan P."/>
        </authorList>
    </citation>
    <scope>NUCLEOTIDE SEQUENCE [LARGE SCALE GENOMIC DNA]</scope>
    <source>
        <strain evidence="4 5">V44-8</strain>
    </source>
</reference>
<dbReference type="AlphaFoldDB" id="A0A372LAY2"/>
<dbReference type="EMBL" id="QVTD01000011">
    <property type="protein sequence ID" value="RFU62023.1"/>
    <property type="molecule type" value="Genomic_DNA"/>
</dbReference>
<proteinExistence type="predicted"/>
<organism evidence="4 5">
    <name type="scientific">Peribacillus glennii</name>
    <dbReference type="NCBI Taxonomy" id="2303991"/>
    <lineage>
        <taxon>Bacteria</taxon>
        <taxon>Bacillati</taxon>
        <taxon>Bacillota</taxon>
        <taxon>Bacilli</taxon>
        <taxon>Bacillales</taxon>
        <taxon>Bacillaceae</taxon>
        <taxon>Peribacillus</taxon>
    </lineage>
</organism>
<dbReference type="Pfam" id="PF00015">
    <property type="entry name" value="MCPsignal"/>
    <property type="match status" value="1"/>
</dbReference>
<feature type="domain" description="Methyl-accepting transducer" evidence="3">
    <location>
        <begin position="152"/>
        <end position="273"/>
    </location>
</feature>
<dbReference type="GO" id="GO:0007165">
    <property type="term" value="P:signal transduction"/>
    <property type="evidence" value="ECO:0007669"/>
    <property type="project" value="UniProtKB-KW"/>
</dbReference>
<dbReference type="GO" id="GO:0016020">
    <property type="term" value="C:membrane"/>
    <property type="evidence" value="ECO:0007669"/>
    <property type="project" value="InterPro"/>
</dbReference>
<gene>
    <name evidence="4" type="ORF">D0466_15645</name>
</gene>
<dbReference type="SMART" id="SM00283">
    <property type="entry name" value="MA"/>
    <property type="match status" value="1"/>
</dbReference>
<dbReference type="Proteomes" id="UP000262939">
    <property type="component" value="Unassembled WGS sequence"/>
</dbReference>
<dbReference type="Gene3D" id="1.10.287.950">
    <property type="entry name" value="Methyl-accepting chemotaxis protein"/>
    <property type="match status" value="1"/>
</dbReference>
<dbReference type="RefSeq" id="WP_117323482.1">
    <property type="nucleotide sequence ID" value="NZ_QVTD01000011.1"/>
</dbReference>
<dbReference type="PANTHER" id="PTHR32089">
    <property type="entry name" value="METHYL-ACCEPTING CHEMOTAXIS PROTEIN MCPB"/>
    <property type="match status" value="1"/>
</dbReference>
<accession>A0A372LAY2</accession>
<dbReference type="OrthoDB" id="9807021at2"/>
<comment type="caution">
    <text evidence="4">The sequence shown here is derived from an EMBL/GenBank/DDBJ whole genome shotgun (WGS) entry which is preliminary data.</text>
</comment>
<keyword evidence="1 2" id="KW-0807">Transducer</keyword>
<keyword evidence="5" id="KW-1185">Reference proteome</keyword>
<sequence>MVGKIANLDTLITAVPVIKSCFPVDSSITIADLEMVVGVFPGESIDLGIKAGDVLHPQTPIAQAMSQKQSVLINVPEHVYGFEFSARAIPIYDLDGKMIGGMGIAMKRQTELRNMADQMLQSLTQVNEGMNEVSAGAVSLSDFTQQLIVESQNVTEDVKNSEEVLQIIKKIAEQTNLLGLNAAIEAAHAGDKGKGFGIVANEIRKLSSETVISTNKIRETLVQSQAATAEIVSSIQKMNSIGMDQASSIQNISAFIEELQKMSEKINQFAEKL</sequence>
<dbReference type="PROSITE" id="PS50111">
    <property type="entry name" value="CHEMOTAXIS_TRANSDUC_2"/>
    <property type="match status" value="1"/>
</dbReference>
<protein>
    <submittedName>
        <fullName evidence="4">Chemotaxis protein</fullName>
    </submittedName>
</protein>
<dbReference type="SUPFAM" id="SSF58104">
    <property type="entry name" value="Methyl-accepting chemotaxis protein (MCP) signaling domain"/>
    <property type="match status" value="1"/>
</dbReference>
<evidence type="ECO:0000256" key="2">
    <source>
        <dbReference type="PROSITE-ProRule" id="PRU00284"/>
    </source>
</evidence>
<evidence type="ECO:0000313" key="5">
    <source>
        <dbReference type="Proteomes" id="UP000262939"/>
    </source>
</evidence>
<name>A0A372LAY2_9BACI</name>